<dbReference type="CDD" id="cd00457">
    <property type="entry name" value="PEBP"/>
    <property type="match status" value="1"/>
</dbReference>
<dbReference type="RefSeq" id="XP_062772721.1">
    <property type="nucleotide sequence ID" value="XM_062916670.1"/>
</dbReference>
<organism evidence="1 2">
    <name type="scientific">Colletotrichum destructivum</name>
    <dbReference type="NCBI Taxonomy" id="34406"/>
    <lineage>
        <taxon>Eukaryota</taxon>
        <taxon>Fungi</taxon>
        <taxon>Dikarya</taxon>
        <taxon>Ascomycota</taxon>
        <taxon>Pezizomycotina</taxon>
        <taxon>Sordariomycetes</taxon>
        <taxon>Hypocreomycetidae</taxon>
        <taxon>Glomerellales</taxon>
        <taxon>Glomerellaceae</taxon>
        <taxon>Colletotrichum</taxon>
        <taxon>Colletotrichum destructivum species complex</taxon>
    </lineage>
</organism>
<dbReference type="Gene3D" id="3.90.280.10">
    <property type="entry name" value="PEBP-like"/>
    <property type="match status" value="1"/>
</dbReference>
<dbReference type="Proteomes" id="UP001322277">
    <property type="component" value="Chromosome 1"/>
</dbReference>
<dbReference type="EMBL" id="CP137305">
    <property type="protein sequence ID" value="WQF75497.1"/>
    <property type="molecule type" value="Genomic_DNA"/>
</dbReference>
<evidence type="ECO:0000313" key="1">
    <source>
        <dbReference type="EMBL" id="WQF75497.1"/>
    </source>
</evidence>
<dbReference type="AlphaFoldDB" id="A0AAX4HXJ2"/>
<evidence type="ECO:0000313" key="2">
    <source>
        <dbReference type="Proteomes" id="UP001322277"/>
    </source>
</evidence>
<dbReference type="KEGG" id="cdet:87937014"/>
<dbReference type="PANTHER" id="PTHR30289:SF1">
    <property type="entry name" value="PEBP (PHOSPHATIDYLETHANOLAMINE-BINDING PROTEIN) FAMILY PROTEIN"/>
    <property type="match status" value="1"/>
</dbReference>
<dbReference type="InterPro" id="IPR036610">
    <property type="entry name" value="PEBP-like_sf"/>
</dbReference>
<proteinExistence type="predicted"/>
<sequence length="237" mass="26363">MLTSQYFSSRPILQLPITAHIAIALNTKPIIENMNRYVEVSLSWLLHSSRGHEAKCFHKSPAFASHADQIITVTSPDCGPSPATLGPEYITEGGGRIPALSWTAPLDIASRVKEWLIVVEDPDAPLPTPICHGVYGGIAPETKQVNPRDFEIEDESRSLLRGGFYWGKGRREGVYTPPRPLLNHGTHRYLFQVVALSEPLDRKMLESRATREQAAEAVKGKVLGWGVWIGTCERKWT</sequence>
<reference evidence="2" key="1">
    <citation type="journal article" date="2023" name="bioRxiv">
        <title>Complete genome of the Medicago anthracnose fungus, Colletotrichum destructivum, reveals a mini-chromosome-like region within a core chromosome.</title>
        <authorList>
            <person name="Lapalu N."/>
            <person name="Simon A."/>
            <person name="Lu A."/>
            <person name="Plaumann P.-L."/>
            <person name="Amselem J."/>
            <person name="Pigne S."/>
            <person name="Auger A."/>
            <person name="Koch C."/>
            <person name="Dallery J.-F."/>
            <person name="O'Connell R.J."/>
        </authorList>
    </citation>
    <scope>NUCLEOTIDE SEQUENCE [LARGE SCALE GENOMIC DNA]</scope>
    <source>
        <strain evidence="2">CBS 520.97</strain>
    </source>
</reference>
<accession>A0AAX4HXJ2</accession>
<protein>
    <submittedName>
        <fullName evidence="1">Phosphatidylethanolamine-binding protein</fullName>
    </submittedName>
</protein>
<dbReference type="GeneID" id="87937014"/>
<dbReference type="Pfam" id="PF01161">
    <property type="entry name" value="PBP"/>
    <property type="match status" value="1"/>
</dbReference>
<keyword evidence="2" id="KW-1185">Reference proteome</keyword>
<name>A0AAX4HXJ2_9PEZI</name>
<dbReference type="PANTHER" id="PTHR30289">
    <property type="entry name" value="UNCHARACTERIZED PROTEIN YBCL-RELATED"/>
    <property type="match status" value="1"/>
</dbReference>
<dbReference type="SUPFAM" id="SSF49777">
    <property type="entry name" value="PEBP-like"/>
    <property type="match status" value="1"/>
</dbReference>
<dbReference type="InterPro" id="IPR049556">
    <property type="entry name" value="PhiB"/>
</dbReference>
<dbReference type="InterPro" id="IPR008914">
    <property type="entry name" value="PEBP"/>
</dbReference>
<gene>
    <name evidence="1" type="ORF">CDEST_00511</name>
</gene>